<feature type="region of interest" description="Disordered" evidence="1">
    <location>
        <begin position="122"/>
        <end position="147"/>
    </location>
</feature>
<comment type="caution">
    <text evidence="2">The sequence shown here is derived from an EMBL/GenBank/DDBJ whole genome shotgun (WGS) entry which is preliminary data.</text>
</comment>
<evidence type="ECO:0000313" key="3">
    <source>
        <dbReference type="Proteomes" id="UP000597886"/>
    </source>
</evidence>
<sequence>MSRSHWTSTCDLSRLRLGRYISGMKHVLLISMITAGIAAPALSQEDNSKSLMEQGAELFFEGLRKEMEPALDDLLGLADEFGPAMQSFLREMGPALAELWAEIKDWSAYEAPEILPNGDIIIRRKQAEDPPEPENETEELPEGSTDI</sequence>
<dbReference type="EMBL" id="WVRA01000002">
    <property type="protein sequence ID" value="NOE18204.1"/>
    <property type="molecule type" value="Genomic_DNA"/>
</dbReference>
<evidence type="ECO:0008006" key="4">
    <source>
        <dbReference type="Google" id="ProtNLM"/>
    </source>
</evidence>
<evidence type="ECO:0000256" key="1">
    <source>
        <dbReference type="SAM" id="MobiDB-lite"/>
    </source>
</evidence>
<proteinExistence type="predicted"/>
<gene>
    <name evidence="2" type="ORF">GS634_08720</name>
</gene>
<dbReference type="Proteomes" id="UP000597886">
    <property type="component" value="Unassembled WGS sequence"/>
</dbReference>
<dbReference type="AlphaFoldDB" id="A0AA91BZ11"/>
<name>A0AA91BZ11_9RHOB</name>
<evidence type="ECO:0000313" key="2">
    <source>
        <dbReference type="EMBL" id="NOE18204.1"/>
    </source>
</evidence>
<reference evidence="2" key="1">
    <citation type="submission" date="2019-12" db="EMBL/GenBank/DDBJ databases">
        <title>Ruegeria JWLKs population differentiation of coral mucus and skeleton niches.</title>
        <authorList>
            <person name="Luo D."/>
        </authorList>
    </citation>
    <scope>NUCLEOTIDE SEQUENCE</scope>
    <source>
        <strain evidence="2">HKCCD6181</strain>
    </source>
</reference>
<protein>
    <recommendedName>
        <fullName evidence="4">AAA+ family ATPase</fullName>
    </recommendedName>
</protein>
<accession>A0AA91BZ11</accession>
<feature type="compositionally biased region" description="Acidic residues" evidence="1">
    <location>
        <begin position="129"/>
        <end position="141"/>
    </location>
</feature>
<organism evidence="2 3">
    <name type="scientific">Ruegeria atlantica</name>
    <dbReference type="NCBI Taxonomy" id="81569"/>
    <lineage>
        <taxon>Bacteria</taxon>
        <taxon>Pseudomonadati</taxon>
        <taxon>Pseudomonadota</taxon>
        <taxon>Alphaproteobacteria</taxon>
        <taxon>Rhodobacterales</taxon>
        <taxon>Roseobacteraceae</taxon>
        <taxon>Ruegeria</taxon>
    </lineage>
</organism>